<protein>
    <recommendedName>
        <fullName evidence="5">D-alanyl-D-alanine carboxypeptidase</fullName>
    </recommendedName>
</protein>
<keyword evidence="2" id="KW-0732">Signal</keyword>
<gene>
    <name evidence="3" type="ORF">ACFQZM_29950</name>
</gene>
<keyword evidence="4" id="KW-1185">Reference proteome</keyword>
<reference evidence="4" key="1">
    <citation type="journal article" date="2019" name="Int. J. Syst. Evol. Microbiol.">
        <title>The Global Catalogue of Microorganisms (GCM) 10K type strain sequencing project: providing services to taxonomists for standard genome sequencing and annotation.</title>
        <authorList>
            <consortium name="The Broad Institute Genomics Platform"/>
            <consortium name="The Broad Institute Genome Sequencing Center for Infectious Disease"/>
            <person name="Wu L."/>
            <person name="Ma J."/>
        </authorList>
    </citation>
    <scope>NUCLEOTIDE SEQUENCE [LARGE SCALE GENOMIC DNA]</scope>
    <source>
        <strain evidence="4">JCM 9371</strain>
    </source>
</reference>
<evidence type="ECO:0000313" key="3">
    <source>
        <dbReference type="EMBL" id="MFD0688750.1"/>
    </source>
</evidence>
<evidence type="ECO:0000313" key="4">
    <source>
        <dbReference type="Proteomes" id="UP001597063"/>
    </source>
</evidence>
<evidence type="ECO:0000256" key="2">
    <source>
        <dbReference type="SAM" id="SignalP"/>
    </source>
</evidence>
<feature type="compositionally biased region" description="Low complexity" evidence="1">
    <location>
        <begin position="25"/>
        <end position="37"/>
    </location>
</feature>
<accession>A0ABW2XSR5</accession>
<organism evidence="3 4">
    <name type="scientific">Actinomadura fibrosa</name>
    <dbReference type="NCBI Taxonomy" id="111802"/>
    <lineage>
        <taxon>Bacteria</taxon>
        <taxon>Bacillati</taxon>
        <taxon>Actinomycetota</taxon>
        <taxon>Actinomycetes</taxon>
        <taxon>Streptosporangiales</taxon>
        <taxon>Thermomonosporaceae</taxon>
        <taxon>Actinomadura</taxon>
    </lineage>
</organism>
<comment type="caution">
    <text evidence="3">The sequence shown here is derived from an EMBL/GenBank/DDBJ whole genome shotgun (WGS) entry which is preliminary data.</text>
</comment>
<proteinExistence type="predicted"/>
<name>A0ABW2XSR5_9ACTN</name>
<sequence length="59" mass="5921">MMMSLVRATSVVMAAAGTTLALPAAAPPDKTAAAPTPCGTLSVLCQEDTPPPQPPTQDE</sequence>
<evidence type="ECO:0008006" key="5">
    <source>
        <dbReference type="Google" id="ProtNLM"/>
    </source>
</evidence>
<feature type="region of interest" description="Disordered" evidence="1">
    <location>
        <begin position="25"/>
        <end position="59"/>
    </location>
</feature>
<feature type="compositionally biased region" description="Pro residues" evidence="1">
    <location>
        <begin position="49"/>
        <end position="59"/>
    </location>
</feature>
<feature type="signal peptide" evidence="2">
    <location>
        <begin position="1"/>
        <end position="21"/>
    </location>
</feature>
<dbReference type="Proteomes" id="UP001597063">
    <property type="component" value="Unassembled WGS sequence"/>
</dbReference>
<evidence type="ECO:0000256" key="1">
    <source>
        <dbReference type="SAM" id="MobiDB-lite"/>
    </source>
</evidence>
<feature type="chain" id="PRO_5045063916" description="D-alanyl-D-alanine carboxypeptidase" evidence="2">
    <location>
        <begin position="22"/>
        <end position="59"/>
    </location>
</feature>
<dbReference type="EMBL" id="JBHTGP010000015">
    <property type="protein sequence ID" value="MFD0688750.1"/>
    <property type="molecule type" value="Genomic_DNA"/>
</dbReference>
<dbReference type="RefSeq" id="WP_131759542.1">
    <property type="nucleotide sequence ID" value="NZ_CAACUY010000081.1"/>
</dbReference>